<dbReference type="EMBL" id="JADQTO010000038">
    <property type="protein sequence ID" value="MBG0568414.1"/>
    <property type="molecule type" value="Genomic_DNA"/>
</dbReference>
<sequence>MTSADVLSGKYKAERARLERRLTETSEAPSRMTQDEIRQLVTALGDIVTVLRNAHAEDKAEVYRQLNLRLVYDPETTTVRADVSLGANRGEKVGVRGATQTYSQHTVRLSTTIPLK</sequence>
<keyword evidence="2" id="KW-1185">Reference proteome</keyword>
<dbReference type="Proteomes" id="UP000598146">
    <property type="component" value="Unassembled WGS sequence"/>
</dbReference>
<gene>
    <name evidence="1" type="ORF">I4J89_44020</name>
</gene>
<accession>A0A931CGW8</accession>
<dbReference type="AlphaFoldDB" id="A0A931CGW8"/>
<organism evidence="1 2">
    <name type="scientific">Actinoplanes aureus</name>
    <dbReference type="NCBI Taxonomy" id="2792083"/>
    <lineage>
        <taxon>Bacteria</taxon>
        <taxon>Bacillati</taxon>
        <taxon>Actinomycetota</taxon>
        <taxon>Actinomycetes</taxon>
        <taxon>Micromonosporales</taxon>
        <taxon>Micromonosporaceae</taxon>
        <taxon>Actinoplanes</taxon>
    </lineage>
</organism>
<evidence type="ECO:0000313" key="1">
    <source>
        <dbReference type="EMBL" id="MBG0568414.1"/>
    </source>
</evidence>
<comment type="caution">
    <text evidence="1">The sequence shown here is derived from an EMBL/GenBank/DDBJ whole genome shotgun (WGS) entry which is preliminary data.</text>
</comment>
<protein>
    <submittedName>
        <fullName evidence="1">Uncharacterized protein</fullName>
    </submittedName>
</protein>
<dbReference type="RefSeq" id="WP_196420189.1">
    <property type="nucleotide sequence ID" value="NZ_JADQTO010000038.1"/>
</dbReference>
<proteinExistence type="predicted"/>
<reference evidence="1" key="1">
    <citation type="submission" date="2020-11" db="EMBL/GenBank/DDBJ databases">
        <title>Isolation and identification of active actinomycetes.</title>
        <authorList>
            <person name="Sun X."/>
        </authorList>
    </citation>
    <scope>NUCLEOTIDE SEQUENCE</scope>
    <source>
        <strain evidence="1">NEAU-A11</strain>
    </source>
</reference>
<name>A0A931CGW8_9ACTN</name>
<evidence type="ECO:0000313" key="2">
    <source>
        <dbReference type="Proteomes" id="UP000598146"/>
    </source>
</evidence>